<feature type="binding site" evidence="9">
    <location>
        <position position="222"/>
    </location>
    <ligand>
        <name>D-dopa</name>
        <dbReference type="ChEBI" id="CHEBI:149689"/>
    </ligand>
</feature>
<protein>
    <recommendedName>
        <fullName evidence="7">D-amino-acid oxidase</fullName>
        <ecNumber evidence="6">1.4.3.3</ecNumber>
    </recommendedName>
</protein>
<reference evidence="11 12" key="1">
    <citation type="submission" date="2020-08" db="EMBL/GenBank/DDBJ databases">
        <title>Genomic Encyclopedia of Type Strains, Phase IV (KMG-IV): sequencing the most valuable type-strain genomes for metagenomic binning, comparative biology and taxonomic classification.</title>
        <authorList>
            <person name="Goeker M."/>
        </authorList>
    </citation>
    <scope>NUCLEOTIDE SEQUENCE [LARGE SCALE GENOMIC DNA]</scope>
    <source>
        <strain evidence="11 12">DSM 29007</strain>
    </source>
</reference>
<keyword evidence="4 9" id="KW-0274">FAD</keyword>
<feature type="binding site" evidence="9">
    <location>
        <position position="277"/>
    </location>
    <ligand>
        <name>D-dopa</name>
        <dbReference type="ChEBI" id="CHEBI:149689"/>
    </ligand>
</feature>
<evidence type="ECO:0000256" key="8">
    <source>
        <dbReference type="ARBA" id="ARBA00049547"/>
    </source>
</evidence>
<evidence type="ECO:0000256" key="5">
    <source>
        <dbReference type="ARBA" id="ARBA00023002"/>
    </source>
</evidence>
<feature type="binding site" evidence="9">
    <location>
        <position position="304"/>
    </location>
    <ligand>
        <name>D-dopa</name>
        <dbReference type="ChEBI" id="CHEBI:149689"/>
    </ligand>
</feature>
<dbReference type="PIRSF" id="PIRSF000189">
    <property type="entry name" value="D-aa_oxidase"/>
    <property type="match status" value="1"/>
</dbReference>
<dbReference type="SUPFAM" id="SSF54373">
    <property type="entry name" value="FAD-linked reductases, C-terminal domain"/>
    <property type="match status" value="1"/>
</dbReference>
<comment type="similarity">
    <text evidence="2">Belongs to the DAMOX/DASOX family.</text>
</comment>
<evidence type="ECO:0000313" key="12">
    <source>
        <dbReference type="Proteomes" id="UP000582837"/>
    </source>
</evidence>
<name>A0A841H2H8_9BACT</name>
<feature type="domain" description="FAD dependent oxidoreductase" evidence="10">
    <location>
        <begin position="12"/>
        <end position="319"/>
    </location>
</feature>
<evidence type="ECO:0000256" key="4">
    <source>
        <dbReference type="ARBA" id="ARBA00022827"/>
    </source>
</evidence>
<accession>A0A841H2H8</accession>
<dbReference type="SUPFAM" id="SSF51971">
    <property type="entry name" value="Nucleotide-binding domain"/>
    <property type="match status" value="1"/>
</dbReference>
<comment type="catalytic activity">
    <reaction evidence="8">
        <text>a D-alpha-amino acid + O2 + H2O = a 2-oxocarboxylate + H2O2 + NH4(+)</text>
        <dbReference type="Rhea" id="RHEA:21816"/>
        <dbReference type="ChEBI" id="CHEBI:15377"/>
        <dbReference type="ChEBI" id="CHEBI:15379"/>
        <dbReference type="ChEBI" id="CHEBI:16240"/>
        <dbReference type="ChEBI" id="CHEBI:28938"/>
        <dbReference type="ChEBI" id="CHEBI:35179"/>
        <dbReference type="ChEBI" id="CHEBI:59871"/>
        <dbReference type="EC" id="1.4.3.3"/>
    </reaction>
    <physiologicalReaction direction="left-to-right" evidence="8">
        <dbReference type="Rhea" id="RHEA:21817"/>
    </physiologicalReaction>
</comment>
<dbReference type="InterPro" id="IPR023209">
    <property type="entry name" value="DAO"/>
</dbReference>
<dbReference type="GO" id="GO:0003884">
    <property type="term" value="F:D-amino-acid oxidase activity"/>
    <property type="evidence" value="ECO:0007669"/>
    <property type="project" value="UniProtKB-EC"/>
</dbReference>
<dbReference type="Gene3D" id="3.30.9.10">
    <property type="entry name" value="D-Amino Acid Oxidase, subunit A, domain 2"/>
    <property type="match status" value="1"/>
</dbReference>
<gene>
    <name evidence="11" type="ORF">HNQ61_003730</name>
</gene>
<dbReference type="InterPro" id="IPR006181">
    <property type="entry name" value="D-amino_acid_oxidase_CS"/>
</dbReference>
<dbReference type="EMBL" id="JACHIA010000012">
    <property type="protein sequence ID" value="MBB6072069.1"/>
    <property type="molecule type" value="Genomic_DNA"/>
</dbReference>
<evidence type="ECO:0000256" key="9">
    <source>
        <dbReference type="PIRSR" id="PIRSR000189-1"/>
    </source>
</evidence>
<dbReference type="GO" id="GO:0019478">
    <property type="term" value="P:D-amino acid catabolic process"/>
    <property type="evidence" value="ECO:0007669"/>
    <property type="project" value="TreeGrafter"/>
</dbReference>
<sequence length="322" mass="34619">MQNTPFRASGDDVLVLGSGVIGLAAAVRLAESGRRVRVWGPDPVEAIVSSAAAAIWYPYKAAPMDLVARWALRTREQLLEDARDPASGVREVEGTEVWNGDADPVWAIHGMDAVPREIIPSPIPEYTDAQTLRLPVAEMPVYLRWLAARLNALGVQIEPRRASTLDEPMAAAPMVINCTGLAAGALAGDPSVHPIRGQIVRVRNPGIERFWLAVSPGAEPIYIVPRAGDVILGGTAQANDARLETDAHTAEEILSRCARFEPSLADAEILQHRAALRPGRAEVRLERVDREDGRAVIHNYGHGGSGVTVAWGCADEVVALLD</sequence>
<organism evidence="11 12">
    <name type="scientific">Longimicrobium terrae</name>
    <dbReference type="NCBI Taxonomy" id="1639882"/>
    <lineage>
        <taxon>Bacteria</taxon>
        <taxon>Pseudomonadati</taxon>
        <taxon>Gemmatimonadota</taxon>
        <taxon>Longimicrobiia</taxon>
        <taxon>Longimicrobiales</taxon>
        <taxon>Longimicrobiaceae</taxon>
        <taxon>Longimicrobium</taxon>
    </lineage>
</organism>
<dbReference type="PANTHER" id="PTHR11530">
    <property type="entry name" value="D-AMINO ACID OXIDASE"/>
    <property type="match status" value="1"/>
</dbReference>
<keyword evidence="3" id="KW-0285">Flavoprotein</keyword>
<comment type="cofactor">
    <cofactor evidence="1 9">
        <name>FAD</name>
        <dbReference type="ChEBI" id="CHEBI:57692"/>
    </cofactor>
</comment>
<feature type="binding site" evidence="9">
    <location>
        <position position="179"/>
    </location>
    <ligand>
        <name>FAD</name>
        <dbReference type="ChEBI" id="CHEBI:57692"/>
    </ligand>
</feature>
<keyword evidence="12" id="KW-1185">Reference proteome</keyword>
<dbReference type="InterPro" id="IPR006076">
    <property type="entry name" value="FAD-dep_OxRdtase"/>
</dbReference>
<dbReference type="EC" id="1.4.3.3" evidence="6"/>
<proteinExistence type="inferred from homology"/>
<evidence type="ECO:0000256" key="6">
    <source>
        <dbReference type="ARBA" id="ARBA00039101"/>
    </source>
</evidence>
<comment type="caution">
    <text evidence="11">The sequence shown here is derived from an EMBL/GenBank/DDBJ whole genome shotgun (WGS) entry which is preliminary data.</text>
</comment>
<dbReference type="Gene3D" id="3.40.50.720">
    <property type="entry name" value="NAD(P)-binding Rossmann-like Domain"/>
    <property type="match status" value="1"/>
</dbReference>
<evidence type="ECO:0000313" key="11">
    <source>
        <dbReference type="EMBL" id="MBB6072069.1"/>
    </source>
</evidence>
<dbReference type="PANTHER" id="PTHR11530:SF11">
    <property type="entry name" value="D-ASPARTATE OXIDASE"/>
    <property type="match status" value="1"/>
</dbReference>
<dbReference type="Proteomes" id="UP000582837">
    <property type="component" value="Unassembled WGS sequence"/>
</dbReference>
<evidence type="ECO:0000259" key="10">
    <source>
        <dbReference type="Pfam" id="PF01266"/>
    </source>
</evidence>
<dbReference type="Pfam" id="PF01266">
    <property type="entry name" value="DAO"/>
    <property type="match status" value="1"/>
</dbReference>
<evidence type="ECO:0000256" key="7">
    <source>
        <dbReference type="ARBA" id="ARBA00039751"/>
    </source>
</evidence>
<dbReference type="GO" id="GO:0005737">
    <property type="term" value="C:cytoplasm"/>
    <property type="evidence" value="ECO:0007669"/>
    <property type="project" value="TreeGrafter"/>
</dbReference>
<dbReference type="PROSITE" id="PS00677">
    <property type="entry name" value="DAO"/>
    <property type="match status" value="1"/>
</dbReference>
<keyword evidence="5 11" id="KW-0560">Oxidoreductase</keyword>
<dbReference type="RefSeq" id="WP_170034781.1">
    <property type="nucleotide sequence ID" value="NZ_JABDTL010000001.1"/>
</dbReference>
<evidence type="ECO:0000256" key="2">
    <source>
        <dbReference type="ARBA" id="ARBA00006730"/>
    </source>
</evidence>
<evidence type="ECO:0000256" key="3">
    <source>
        <dbReference type="ARBA" id="ARBA00022630"/>
    </source>
</evidence>
<dbReference type="AlphaFoldDB" id="A0A841H2H8"/>
<feature type="binding site" evidence="9">
    <location>
        <begin position="303"/>
        <end position="308"/>
    </location>
    <ligand>
        <name>FAD</name>
        <dbReference type="ChEBI" id="CHEBI:57692"/>
    </ligand>
</feature>
<evidence type="ECO:0000256" key="1">
    <source>
        <dbReference type="ARBA" id="ARBA00001974"/>
    </source>
</evidence>
<dbReference type="GO" id="GO:0071949">
    <property type="term" value="F:FAD binding"/>
    <property type="evidence" value="ECO:0007669"/>
    <property type="project" value="InterPro"/>
</dbReference>